<accession>A0ABS4B3S3</accession>
<evidence type="ECO:0000256" key="5">
    <source>
        <dbReference type="SAM" id="Phobius"/>
    </source>
</evidence>
<dbReference type="PANTHER" id="PTHR35814:SF1">
    <property type="entry name" value="GLUTATHIONE S-TRANSFERASE-RELATED"/>
    <property type="match status" value="1"/>
</dbReference>
<dbReference type="InterPro" id="IPR023352">
    <property type="entry name" value="MAPEG-like_dom_sf"/>
</dbReference>
<proteinExistence type="predicted"/>
<keyword evidence="4 5" id="KW-0472">Membrane</keyword>
<keyword evidence="7" id="KW-1185">Reference proteome</keyword>
<comment type="caution">
    <text evidence="6">The sequence shown here is derived from an EMBL/GenBank/DDBJ whole genome shotgun (WGS) entry which is preliminary data.</text>
</comment>
<sequence length="128" mass="14136">MTIVPIYAALLALLFALLSVRTIRTRHSRGVALGHGDDPAMLRVMRVHANFAEYVPLALLLIYFVEASGHTPWLVHLLGATLLFARLCHAFGMSRTPENFRYRVLGMGLTFSVILVSAAYILITALIS</sequence>
<dbReference type="Proteomes" id="UP000666661">
    <property type="component" value="Unassembled WGS sequence"/>
</dbReference>
<feature type="transmembrane region" description="Helical" evidence="5">
    <location>
        <begin position="44"/>
        <end position="65"/>
    </location>
</feature>
<dbReference type="PANTHER" id="PTHR35814">
    <property type="match status" value="1"/>
</dbReference>
<dbReference type="RefSeq" id="WP_209792455.1">
    <property type="nucleotide sequence ID" value="NZ_JAGIQF010000001.1"/>
</dbReference>
<dbReference type="Gene3D" id="1.20.120.550">
    <property type="entry name" value="Membrane associated eicosanoid/glutathione metabolism-like domain"/>
    <property type="match status" value="1"/>
</dbReference>
<feature type="transmembrane region" description="Helical" evidence="5">
    <location>
        <begin position="6"/>
        <end position="23"/>
    </location>
</feature>
<evidence type="ECO:0000256" key="4">
    <source>
        <dbReference type="ARBA" id="ARBA00023136"/>
    </source>
</evidence>
<feature type="transmembrane region" description="Helical" evidence="5">
    <location>
        <begin position="71"/>
        <end position="92"/>
    </location>
</feature>
<feature type="transmembrane region" description="Helical" evidence="5">
    <location>
        <begin position="104"/>
        <end position="127"/>
    </location>
</feature>
<evidence type="ECO:0000256" key="3">
    <source>
        <dbReference type="ARBA" id="ARBA00022989"/>
    </source>
</evidence>
<dbReference type="SUPFAM" id="SSF161084">
    <property type="entry name" value="MAPEG domain-like"/>
    <property type="match status" value="1"/>
</dbReference>
<keyword evidence="3 5" id="KW-1133">Transmembrane helix</keyword>
<dbReference type="EMBL" id="JAGIQF010000001">
    <property type="protein sequence ID" value="MBP0601597.1"/>
    <property type="molecule type" value="Genomic_DNA"/>
</dbReference>
<reference evidence="6 7" key="1">
    <citation type="submission" date="2021-03" db="EMBL/GenBank/DDBJ databases">
        <title>Plant growth promoting bacteria isolated from wild legumes nodules and trapping Phaseolus vulgaris L. nodules in the center and southern Mexico.</title>
        <authorList>
            <person name="Estrada P."/>
        </authorList>
    </citation>
    <scope>NUCLEOTIDE SEQUENCE [LARGE SCALE GENOMIC DNA]</scope>
    <source>
        <strain evidence="6 7">MaGu-431</strain>
    </source>
</reference>
<comment type="subcellular location">
    <subcellularLocation>
        <location evidence="1">Membrane</location>
    </subcellularLocation>
</comment>
<dbReference type="InterPro" id="IPR001129">
    <property type="entry name" value="Membr-assoc_MAPEG"/>
</dbReference>
<evidence type="ECO:0000256" key="2">
    <source>
        <dbReference type="ARBA" id="ARBA00022692"/>
    </source>
</evidence>
<evidence type="ECO:0000256" key="1">
    <source>
        <dbReference type="ARBA" id="ARBA00004370"/>
    </source>
</evidence>
<dbReference type="Pfam" id="PF01124">
    <property type="entry name" value="MAPEG"/>
    <property type="match status" value="1"/>
</dbReference>
<name>A0ABS4B3S3_9GAMM</name>
<keyword evidence="2 5" id="KW-0812">Transmembrane</keyword>
<gene>
    <name evidence="6" type="ORF">J8I01_03555</name>
</gene>
<protein>
    <submittedName>
        <fullName evidence="6">MAPEG family protein</fullName>
    </submittedName>
</protein>
<organism evidence="6 7">
    <name type="scientific">Aeromonas sanarellii</name>
    <dbReference type="NCBI Taxonomy" id="633415"/>
    <lineage>
        <taxon>Bacteria</taxon>
        <taxon>Pseudomonadati</taxon>
        <taxon>Pseudomonadota</taxon>
        <taxon>Gammaproteobacteria</taxon>
        <taxon>Aeromonadales</taxon>
        <taxon>Aeromonadaceae</taxon>
        <taxon>Aeromonas</taxon>
    </lineage>
</organism>
<evidence type="ECO:0000313" key="7">
    <source>
        <dbReference type="Proteomes" id="UP000666661"/>
    </source>
</evidence>
<evidence type="ECO:0000313" key="6">
    <source>
        <dbReference type="EMBL" id="MBP0601597.1"/>
    </source>
</evidence>